<protein>
    <submittedName>
        <fullName evidence="1 2">Uncharacterized protein</fullName>
    </submittedName>
</protein>
<reference evidence="1 3" key="2">
    <citation type="journal article" date="2014" name="BMC Genomics">
        <title>An improved genome release (version Mt4.0) for the model legume Medicago truncatula.</title>
        <authorList>
            <person name="Tang H."/>
            <person name="Krishnakumar V."/>
            <person name="Bidwell S."/>
            <person name="Rosen B."/>
            <person name="Chan A."/>
            <person name="Zhou S."/>
            <person name="Gentzbittel L."/>
            <person name="Childs K.L."/>
            <person name="Yandell M."/>
            <person name="Gundlach H."/>
            <person name="Mayer K.F."/>
            <person name="Schwartz D.C."/>
            <person name="Town C.D."/>
        </authorList>
    </citation>
    <scope>GENOME REANNOTATION</scope>
    <source>
        <strain evidence="1">A17</strain>
        <strain evidence="2 3">cv. Jemalong A17</strain>
    </source>
</reference>
<dbReference type="AlphaFoldDB" id="A0A072U778"/>
<dbReference type="EMBL" id="CM001222">
    <property type="protein sequence ID" value="KEH24958.1"/>
    <property type="molecule type" value="Genomic_DNA"/>
</dbReference>
<gene>
    <name evidence="1" type="ordered locus">MTR_6g011280</name>
</gene>
<proteinExistence type="predicted"/>
<evidence type="ECO:0000313" key="1">
    <source>
        <dbReference type="EMBL" id="KEH24958.1"/>
    </source>
</evidence>
<reference evidence="2" key="3">
    <citation type="submission" date="2015-04" db="UniProtKB">
        <authorList>
            <consortium name="EnsemblPlants"/>
        </authorList>
    </citation>
    <scope>IDENTIFICATION</scope>
    <source>
        <strain evidence="2">cv. Jemalong A17</strain>
    </source>
</reference>
<dbReference type="HOGENOM" id="CLU_2362922_0_0_1"/>
<evidence type="ECO:0000313" key="3">
    <source>
        <dbReference type="Proteomes" id="UP000002051"/>
    </source>
</evidence>
<keyword evidence="3" id="KW-1185">Reference proteome</keyword>
<evidence type="ECO:0000313" key="2">
    <source>
        <dbReference type="EnsemblPlants" id="KEH24958"/>
    </source>
</evidence>
<name>A0A072U778_MEDTR</name>
<sequence>MVLSWSSCILEMDVLRFSNMQWRKKGGKLFPASDYGKEEKKKKQVDEAALWGGRALGLMALLEALSPLRGFKIPFGGLLGPYEYIDDPIIMNCFES</sequence>
<reference evidence="1 3" key="1">
    <citation type="journal article" date="2011" name="Nature">
        <title>The Medicago genome provides insight into the evolution of rhizobial symbioses.</title>
        <authorList>
            <person name="Young N.D."/>
            <person name="Debelle F."/>
            <person name="Oldroyd G.E."/>
            <person name="Geurts R."/>
            <person name="Cannon S.B."/>
            <person name="Udvardi M.K."/>
            <person name="Benedito V.A."/>
            <person name="Mayer K.F."/>
            <person name="Gouzy J."/>
            <person name="Schoof H."/>
            <person name="Van de Peer Y."/>
            <person name="Proost S."/>
            <person name="Cook D.R."/>
            <person name="Meyers B.C."/>
            <person name="Spannagl M."/>
            <person name="Cheung F."/>
            <person name="De Mita S."/>
            <person name="Krishnakumar V."/>
            <person name="Gundlach H."/>
            <person name="Zhou S."/>
            <person name="Mudge J."/>
            <person name="Bharti A.K."/>
            <person name="Murray J.D."/>
            <person name="Naoumkina M.A."/>
            <person name="Rosen B."/>
            <person name="Silverstein K.A."/>
            <person name="Tang H."/>
            <person name="Rombauts S."/>
            <person name="Zhao P.X."/>
            <person name="Zhou P."/>
            <person name="Barbe V."/>
            <person name="Bardou P."/>
            <person name="Bechner M."/>
            <person name="Bellec A."/>
            <person name="Berger A."/>
            <person name="Berges H."/>
            <person name="Bidwell S."/>
            <person name="Bisseling T."/>
            <person name="Choisne N."/>
            <person name="Couloux A."/>
            <person name="Denny R."/>
            <person name="Deshpande S."/>
            <person name="Dai X."/>
            <person name="Doyle J.J."/>
            <person name="Dudez A.M."/>
            <person name="Farmer A.D."/>
            <person name="Fouteau S."/>
            <person name="Franken C."/>
            <person name="Gibelin C."/>
            <person name="Gish J."/>
            <person name="Goldstein S."/>
            <person name="Gonzalez A.J."/>
            <person name="Green P.J."/>
            <person name="Hallab A."/>
            <person name="Hartog M."/>
            <person name="Hua A."/>
            <person name="Humphray S.J."/>
            <person name="Jeong D.H."/>
            <person name="Jing Y."/>
            <person name="Jocker A."/>
            <person name="Kenton S.M."/>
            <person name="Kim D.J."/>
            <person name="Klee K."/>
            <person name="Lai H."/>
            <person name="Lang C."/>
            <person name="Lin S."/>
            <person name="Macmil S.L."/>
            <person name="Magdelenat G."/>
            <person name="Matthews L."/>
            <person name="McCorrison J."/>
            <person name="Monaghan E.L."/>
            <person name="Mun J.H."/>
            <person name="Najar F.Z."/>
            <person name="Nicholson C."/>
            <person name="Noirot C."/>
            <person name="O'Bleness M."/>
            <person name="Paule C.R."/>
            <person name="Poulain J."/>
            <person name="Prion F."/>
            <person name="Qin B."/>
            <person name="Qu C."/>
            <person name="Retzel E.F."/>
            <person name="Riddle C."/>
            <person name="Sallet E."/>
            <person name="Samain S."/>
            <person name="Samson N."/>
            <person name="Sanders I."/>
            <person name="Saurat O."/>
            <person name="Scarpelli C."/>
            <person name="Schiex T."/>
            <person name="Segurens B."/>
            <person name="Severin A.J."/>
            <person name="Sherrier D.J."/>
            <person name="Shi R."/>
            <person name="Sims S."/>
            <person name="Singer S.R."/>
            <person name="Sinharoy S."/>
            <person name="Sterck L."/>
            <person name="Viollet A."/>
            <person name="Wang B.B."/>
            <person name="Wang K."/>
            <person name="Wang M."/>
            <person name="Wang X."/>
            <person name="Warfsmann J."/>
            <person name="Weissenbach J."/>
            <person name="White D.D."/>
            <person name="White J.D."/>
            <person name="Wiley G.B."/>
            <person name="Wincker P."/>
            <person name="Xing Y."/>
            <person name="Yang L."/>
            <person name="Yao Z."/>
            <person name="Ying F."/>
            <person name="Zhai J."/>
            <person name="Zhou L."/>
            <person name="Zuber A."/>
            <person name="Denarie J."/>
            <person name="Dixon R.A."/>
            <person name="May G.D."/>
            <person name="Schwartz D.C."/>
            <person name="Rogers J."/>
            <person name="Quetier F."/>
            <person name="Town C.D."/>
            <person name="Roe B.A."/>
        </authorList>
    </citation>
    <scope>NUCLEOTIDE SEQUENCE [LARGE SCALE GENOMIC DNA]</scope>
    <source>
        <strain evidence="1">A17</strain>
        <strain evidence="2 3">cv. Jemalong A17</strain>
    </source>
</reference>
<dbReference type="EnsemblPlants" id="KEH24958">
    <property type="protein sequence ID" value="KEH24958"/>
    <property type="gene ID" value="MTR_6g011280"/>
</dbReference>
<organism evidence="1 3">
    <name type="scientific">Medicago truncatula</name>
    <name type="common">Barrel medic</name>
    <name type="synonym">Medicago tribuloides</name>
    <dbReference type="NCBI Taxonomy" id="3880"/>
    <lineage>
        <taxon>Eukaryota</taxon>
        <taxon>Viridiplantae</taxon>
        <taxon>Streptophyta</taxon>
        <taxon>Embryophyta</taxon>
        <taxon>Tracheophyta</taxon>
        <taxon>Spermatophyta</taxon>
        <taxon>Magnoliopsida</taxon>
        <taxon>eudicotyledons</taxon>
        <taxon>Gunneridae</taxon>
        <taxon>Pentapetalae</taxon>
        <taxon>rosids</taxon>
        <taxon>fabids</taxon>
        <taxon>Fabales</taxon>
        <taxon>Fabaceae</taxon>
        <taxon>Papilionoideae</taxon>
        <taxon>50 kb inversion clade</taxon>
        <taxon>NPAAA clade</taxon>
        <taxon>Hologalegina</taxon>
        <taxon>IRL clade</taxon>
        <taxon>Trifolieae</taxon>
        <taxon>Medicago</taxon>
    </lineage>
</organism>
<dbReference type="Proteomes" id="UP000002051">
    <property type="component" value="Chromosome 6"/>
</dbReference>
<accession>A0A072U778</accession>